<dbReference type="Gene3D" id="3.90.215.10">
    <property type="entry name" value="Gamma Fibrinogen, chain A, domain 1"/>
    <property type="match status" value="1"/>
</dbReference>
<evidence type="ECO:0000256" key="1">
    <source>
        <dbReference type="ARBA" id="ARBA00023157"/>
    </source>
</evidence>
<dbReference type="PROSITE" id="PS00514">
    <property type="entry name" value="FIBRINOGEN_C_1"/>
    <property type="match status" value="1"/>
</dbReference>
<feature type="domain" description="Fibrinogen C-terminal" evidence="3">
    <location>
        <begin position="323"/>
        <end position="532"/>
    </location>
</feature>
<dbReference type="GO" id="GO:0005615">
    <property type="term" value="C:extracellular space"/>
    <property type="evidence" value="ECO:0007669"/>
    <property type="project" value="TreeGrafter"/>
</dbReference>
<dbReference type="AlphaFoldDB" id="A0AAV4JCM5"/>
<dbReference type="PANTHER" id="PTHR19143:SF458">
    <property type="entry name" value="FIBRINOGEN C-TERMINAL DOMAIN-CONTAINING PROTEIN-RELATED"/>
    <property type="match status" value="1"/>
</dbReference>
<sequence>MTLDLDQKFVPGGHSTCGVLRCREEGVHPRIEVIKQMDLYRKRRDAGSKVKVAAISERQKRVSHLWNGLKVEGMWSKQKAVITLYLVEETDCRESEFSCQVTSVDGLGLERFSVSRVGGSPQSAAEPEPLLEPTVQALTESPAHVLTESAVPAPQLFSSSALQLSAIIQQTYASLEGAIRQLQNRMDDNSRMLENRLEDKLSRLIDVIGRQGRITDTDTDAPVRVCPNMNSLDRLDENLKNFSKRLDSIEKNVAVLQTKVESIGESNSVVETSVESFKSVLETQVQDIREESMNASKFIRDSVVDAVVMSQNSILREIKFINNSEPTHPSTCERNDIRAPSLTTYRLIFPADQSSPFLCDAVTEGGGWVVIQRRSTGNVDFFQNWISYKAGFGSLDGDFWLGNQRIHTLTSRQPHELMITLKYKGVVKFAHYDSFALGNETSNYKLSIGGYSGTAGDSLHHHKDLAFSTFDRDNDLLTSNCAQQYHGAWWYRSCQSSNLNGRWGDVNQGPRWAAFSGSQPVSFSEMKIRPVPS</sequence>
<dbReference type="EMBL" id="BMAT01010125">
    <property type="protein sequence ID" value="GFS20568.1"/>
    <property type="molecule type" value="Genomic_DNA"/>
</dbReference>
<keyword evidence="2" id="KW-0175">Coiled coil</keyword>
<dbReference type="InterPro" id="IPR050373">
    <property type="entry name" value="Fibrinogen_C-term_domain"/>
</dbReference>
<keyword evidence="5" id="KW-1185">Reference proteome</keyword>
<dbReference type="Proteomes" id="UP000762676">
    <property type="component" value="Unassembled WGS sequence"/>
</dbReference>
<evidence type="ECO:0000256" key="2">
    <source>
        <dbReference type="SAM" id="Coils"/>
    </source>
</evidence>
<dbReference type="PROSITE" id="PS51406">
    <property type="entry name" value="FIBRINOGEN_C_2"/>
    <property type="match status" value="1"/>
</dbReference>
<dbReference type="SUPFAM" id="SSF56496">
    <property type="entry name" value="Fibrinogen C-terminal domain-like"/>
    <property type="match status" value="1"/>
</dbReference>
<evidence type="ECO:0000313" key="5">
    <source>
        <dbReference type="Proteomes" id="UP000762676"/>
    </source>
</evidence>
<gene>
    <name evidence="4" type="ORF">ElyMa_005059900</name>
</gene>
<feature type="coiled-coil region" evidence="2">
    <location>
        <begin position="232"/>
        <end position="259"/>
    </location>
</feature>
<organism evidence="4 5">
    <name type="scientific">Elysia marginata</name>
    <dbReference type="NCBI Taxonomy" id="1093978"/>
    <lineage>
        <taxon>Eukaryota</taxon>
        <taxon>Metazoa</taxon>
        <taxon>Spiralia</taxon>
        <taxon>Lophotrochozoa</taxon>
        <taxon>Mollusca</taxon>
        <taxon>Gastropoda</taxon>
        <taxon>Heterobranchia</taxon>
        <taxon>Euthyneura</taxon>
        <taxon>Panpulmonata</taxon>
        <taxon>Sacoglossa</taxon>
        <taxon>Placobranchoidea</taxon>
        <taxon>Plakobranchidae</taxon>
        <taxon>Elysia</taxon>
    </lineage>
</organism>
<dbReference type="InterPro" id="IPR036056">
    <property type="entry name" value="Fibrinogen-like_C"/>
</dbReference>
<dbReference type="InterPro" id="IPR002181">
    <property type="entry name" value="Fibrinogen_a/b/g_C_dom"/>
</dbReference>
<name>A0AAV4JCM5_9GAST</name>
<dbReference type="InterPro" id="IPR014716">
    <property type="entry name" value="Fibrinogen_a/b/g_C_1"/>
</dbReference>
<accession>A0AAV4JCM5</accession>
<evidence type="ECO:0000313" key="4">
    <source>
        <dbReference type="EMBL" id="GFS20568.1"/>
    </source>
</evidence>
<proteinExistence type="predicted"/>
<dbReference type="PANTHER" id="PTHR19143">
    <property type="entry name" value="FIBRINOGEN/TENASCIN/ANGIOPOEITIN"/>
    <property type="match status" value="1"/>
</dbReference>
<dbReference type="Pfam" id="PF00147">
    <property type="entry name" value="Fibrinogen_C"/>
    <property type="match status" value="1"/>
</dbReference>
<dbReference type="SMART" id="SM00186">
    <property type="entry name" value="FBG"/>
    <property type="match status" value="1"/>
</dbReference>
<evidence type="ECO:0000259" key="3">
    <source>
        <dbReference type="PROSITE" id="PS51406"/>
    </source>
</evidence>
<reference evidence="4 5" key="1">
    <citation type="journal article" date="2021" name="Elife">
        <title>Chloroplast acquisition without the gene transfer in kleptoplastic sea slugs, Plakobranchus ocellatus.</title>
        <authorList>
            <person name="Maeda T."/>
            <person name="Takahashi S."/>
            <person name="Yoshida T."/>
            <person name="Shimamura S."/>
            <person name="Takaki Y."/>
            <person name="Nagai Y."/>
            <person name="Toyoda A."/>
            <person name="Suzuki Y."/>
            <person name="Arimoto A."/>
            <person name="Ishii H."/>
            <person name="Satoh N."/>
            <person name="Nishiyama T."/>
            <person name="Hasebe M."/>
            <person name="Maruyama T."/>
            <person name="Minagawa J."/>
            <person name="Obokata J."/>
            <person name="Shigenobu S."/>
        </authorList>
    </citation>
    <scope>NUCLEOTIDE SEQUENCE [LARGE SCALE GENOMIC DNA]</scope>
</reference>
<protein>
    <submittedName>
        <fullName evidence="4">Ficolin-1</fullName>
    </submittedName>
</protein>
<dbReference type="InterPro" id="IPR020837">
    <property type="entry name" value="Fibrinogen_CS"/>
</dbReference>
<keyword evidence="1" id="KW-1015">Disulfide bond</keyword>
<dbReference type="CDD" id="cd00087">
    <property type="entry name" value="FReD"/>
    <property type="match status" value="1"/>
</dbReference>
<comment type="caution">
    <text evidence="4">The sequence shown here is derived from an EMBL/GenBank/DDBJ whole genome shotgun (WGS) entry which is preliminary data.</text>
</comment>